<dbReference type="GO" id="GO:0016020">
    <property type="term" value="C:membrane"/>
    <property type="evidence" value="ECO:0007669"/>
    <property type="project" value="UniProtKB-SubCell"/>
</dbReference>
<dbReference type="PANTHER" id="PTHR37422">
    <property type="entry name" value="TEICHURONIC ACID BIOSYNTHESIS PROTEIN TUAE"/>
    <property type="match status" value="1"/>
</dbReference>
<keyword evidence="8" id="KW-1185">Reference proteome</keyword>
<feature type="transmembrane region" description="Helical" evidence="5">
    <location>
        <begin position="122"/>
        <end position="140"/>
    </location>
</feature>
<evidence type="ECO:0000256" key="1">
    <source>
        <dbReference type="ARBA" id="ARBA00004141"/>
    </source>
</evidence>
<feature type="transmembrane region" description="Helical" evidence="5">
    <location>
        <begin position="67"/>
        <end position="85"/>
    </location>
</feature>
<evidence type="ECO:0000256" key="4">
    <source>
        <dbReference type="ARBA" id="ARBA00023136"/>
    </source>
</evidence>
<sequence length="439" mass="48797">MVLALFHLGLGILLLSGFISKVYSLIIVAIAIRNIVKSENSENQAILWSAYMVSAEVLFRMSGGMLFYELPKYSILLFLAIGLYIERKRHHVSVSYLVYILLLLIGIAFVDIPYDESIRKAVAFNLSGPVLLGLCAIYFYKREISFDTLLDMLFVMLLPIISMLSLLYFKTPDVRQISFGGGANFAASGGYGPNQVSTILGLGMFILAVLLFFKKRVFSILAIDVLLFMYLSYRGLITLSRGGMLTAIIALTAFIFYFIMARKDKVKQLVKYAGLVTLFSMALVVYTADATGGMLVNRYTNKNAAGTTKKDISTGRIDLFKSELDNFYENPFFGIGVGGSKYDRMEEEGVVAASHNEVSRLLSEHGMIGLIILIILIAIPASHILSQPYLARAFLSAFLLFWFLTINHSAMRIAFPAFIYGLSLIHINFNSSEETDNVG</sequence>
<dbReference type="Pfam" id="PF04932">
    <property type="entry name" value="Wzy_C"/>
    <property type="match status" value="1"/>
</dbReference>
<keyword evidence="4 5" id="KW-0472">Membrane</keyword>
<feature type="transmembrane region" description="Helical" evidence="5">
    <location>
        <begin position="243"/>
        <end position="260"/>
    </location>
</feature>
<evidence type="ECO:0000313" key="7">
    <source>
        <dbReference type="EMBL" id="SNR75735.1"/>
    </source>
</evidence>
<proteinExistence type="predicted"/>
<feature type="domain" description="O-antigen ligase-related" evidence="6">
    <location>
        <begin position="227"/>
        <end position="374"/>
    </location>
</feature>
<feature type="transmembrane region" description="Helical" evidence="5">
    <location>
        <begin position="6"/>
        <end position="32"/>
    </location>
</feature>
<evidence type="ECO:0000259" key="6">
    <source>
        <dbReference type="Pfam" id="PF04932"/>
    </source>
</evidence>
<feature type="transmembrane region" description="Helical" evidence="5">
    <location>
        <begin position="195"/>
        <end position="213"/>
    </location>
</feature>
<dbReference type="AlphaFoldDB" id="A0A238YXB0"/>
<feature type="transmembrane region" description="Helical" evidence="5">
    <location>
        <begin position="92"/>
        <end position="110"/>
    </location>
</feature>
<feature type="transmembrane region" description="Helical" evidence="5">
    <location>
        <begin position="44"/>
        <end position="61"/>
    </location>
</feature>
<feature type="transmembrane region" description="Helical" evidence="5">
    <location>
        <begin position="272"/>
        <end position="288"/>
    </location>
</feature>
<feature type="transmembrane region" description="Helical" evidence="5">
    <location>
        <begin position="366"/>
        <end position="385"/>
    </location>
</feature>
<organism evidence="7 8">
    <name type="scientific">Lutibacter agarilyticus</name>
    <dbReference type="NCBI Taxonomy" id="1109740"/>
    <lineage>
        <taxon>Bacteria</taxon>
        <taxon>Pseudomonadati</taxon>
        <taxon>Bacteroidota</taxon>
        <taxon>Flavobacteriia</taxon>
        <taxon>Flavobacteriales</taxon>
        <taxon>Flavobacteriaceae</taxon>
        <taxon>Lutibacter</taxon>
    </lineage>
</organism>
<feature type="transmembrane region" description="Helical" evidence="5">
    <location>
        <begin position="397"/>
        <end position="422"/>
    </location>
</feature>
<dbReference type="InterPro" id="IPR051533">
    <property type="entry name" value="WaaL-like"/>
</dbReference>
<protein>
    <submittedName>
        <fullName evidence="7">O-Antigen ligase</fullName>
    </submittedName>
</protein>
<keyword evidence="3 5" id="KW-1133">Transmembrane helix</keyword>
<keyword evidence="7" id="KW-0436">Ligase</keyword>
<dbReference type="GO" id="GO:0016874">
    <property type="term" value="F:ligase activity"/>
    <property type="evidence" value="ECO:0007669"/>
    <property type="project" value="UniProtKB-KW"/>
</dbReference>
<evidence type="ECO:0000256" key="5">
    <source>
        <dbReference type="SAM" id="Phobius"/>
    </source>
</evidence>
<gene>
    <name evidence="7" type="ORF">SAMN06265371_11179</name>
</gene>
<dbReference type="InterPro" id="IPR007016">
    <property type="entry name" value="O-antigen_ligase-rel_domated"/>
</dbReference>
<name>A0A238YXB0_9FLAO</name>
<comment type="subcellular location">
    <subcellularLocation>
        <location evidence="1">Membrane</location>
        <topology evidence="1">Multi-pass membrane protein</topology>
    </subcellularLocation>
</comment>
<dbReference type="EMBL" id="FZNT01000011">
    <property type="protein sequence ID" value="SNR75735.1"/>
    <property type="molecule type" value="Genomic_DNA"/>
</dbReference>
<evidence type="ECO:0000256" key="3">
    <source>
        <dbReference type="ARBA" id="ARBA00022989"/>
    </source>
</evidence>
<reference evidence="7 8" key="1">
    <citation type="submission" date="2017-06" db="EMBL/GenBank/DDBJ databases">
        <authorList>
            <person name="Kim H.J."/>
            <person name="Triplett B.A."/>
        </authorList>
    </citation>
    <scope>NUCLEOTIDE SEQUENCE [LARGE SCALE GENOMIC DNA]</scope>
    <source>
        <strain evidence="7 8">DSM 29150</strain>
    </source>
</reference>
<feature type="transmembrane region" description="Helical" evidence="5">
    <location>
        <begin position="152"/>
        <end position="169"/>
    </location>
</feature>
<evidence type="ECO:0000256" key="2">
    <source>
        <dbReference type="ARBA" id="ARBA00022692"/>
    </source>
</evidence>
<dbReference type="Proteomes" id="UP000198384">
    <property type="component" value="Unassembled WGS sequence"/>
</dbReference>
<evidence type="ECO:0000313" key="8">
    <source>
        <dbReference type="Proteomes" id="UP000198384"/>
    </source>
</evidence>
<feature type="transmembrane region" description="Helical" evidence="5">
    <location>
        <begin position="220"/>
        <end position="237"/>
    </location>
</feature>
<accession>A0A238YXB0</accession>
<dbReference type="PANTHER" id="PTHR37422:SF13">
    <property type="entry name" value="LIPOPOLYSACCHARIDE BIOSYNTHESIS PROTEIN PA4999-RELATED"/>
    <property type="match status" value="1"/>
</dbReference>
<keyword evidence="2 5" id="KW-0812">Transmembrane</keyword>